<organism evidence="2 3">
    <name type="scientific">Kribbella pratensis</name>
    <dbReference type="NCBI Taxonomy" id="2512112"/>
    <lineage>
        <taxon>Bacteria</taxon>
        <taxon>Bacillati</taxon>
        <taxon>Actinomycetota</taxon>
        <taxon>Actinomycetes</taxon>
        <taxon>Propionibacteriales</taxon>
        <taxon>Kribbellaceae</taxon>
        <taxon>Kribbella</taxon>
    </lineage>
</organism>
<reference evidence="2 3" key="1">
    <citation type="submission" date="2019-03" db="EMBL/GenBank/DDBJ databases">
        <title>Genomic Encyclopedia of Type Strains, Phase III (KMG-III): the genomes of soil and plant-associated and newly described type strains.</title>
        <authorList>
            <person name="Whitman W."/>
        </authorList>
    </citation>
    <scope>NUCLEOTIDE SEQUENCE [LARGE SCALE GENOMIC DNA]</scope>
    <source>
        <strain evidence="2 3">VKMAc-2574</strain>
    </source>
</reference>
<evidence type="ECO:0000313" key="2">
    <source>
        <dbReference type="EMBL" id="TDW83865.1"/>
    </source>
</evidence>
<comment type="caution">
    <text evidence="2">The sequence shown here is derived from an EMBL/GenBank/DDBJ whole genome shotgun (WGS) entry which is preliminary data.</text>
</comment>
<dbReference type="Proteomes" id="UP000295060">
    <property type="component" value="Unassembled WGS sequence"/>
</dbReference>
<proteinExistence type="predicted"/>
<gene>
    <name evidence="2" type="ORF">EV137_6668</name>
</gene>
<name>A0ABY2F682_9ACTN</name>
<feature type="region of interest" description="Disordered" evidence="1">
    <location>
        <begin position="1"/>
        <end position="57"/>
    </location>
</feature>
<evidence type="ECO:0000313" key="3">
    <source>
        <dbReference type="Proteomes" id="UP000295060"/>
    </source>
</evidence>
<feature type="compositionally biased region" description="Gly residues" evidence="1">
    <location>
        <begin position="20"/>
        <end position="30"/>
    </location>
</feature>
<accession>A0ABY2F682</accession>
<dbReference type="EMBL" id="SODU01000004">
    <property type="protein sequence ID" value="TDW83865.1"/>
    <property type="molecule type" value="Genomic_DNA"/>
</dbReference>
<sequence>MYQPAPRVTPQKWGEAFGPLQGGGRRGGTQEGELTRCESPGGQAGNPHRVGALVLAE</sequence>
<protein>
    <submittedName>
        <fullName evidence="2">Uncharacterized protein</fullName>
    </submittedName>
</protein>
<keyword evidence="3" id="KW-1185">Reference proteome</keyword>
<evidence type="ECO:0000256" key="1">
    <source>
        <dbReference type="SAM" id="MobiDB-lite"/>
    </source>
</evidence>